<dbReference type="InterPro" id="IPR042345">
    <property type="entry name" value="Btbd7"/>
</dbReference>
<dbReference type="InterPro" id="IPR011333">
    <property type="entry name" value="SKP1/BTB/POZ_sf"/>
</dbReference>
<dbReference type="GO" id="GO:0061138">
    <property type="term" value="P:morphogenesis of a branching epithelium"/>
    <property type="evidence" value="ECO:0007669"/>
    <property type="project" value="InterPro"/>
</dbReference>
<dbReference type="AlphaFoldDB" id="F1KXG7"/>
<name>F1KXG7_ASCSU</name>
<dbReference type="SMART" id="SM00225">
    <property type="entry name" value="BTB"/>
    <property type="match status" value="2"/>
</dbReference>
<dbReference type="EMBL" id="JI167528">
    <property type="protein sequence ID" value="ADY42571.1"/>
    <property type="molecule type" value="mRNA"/>
</dbReference>
<feature type="compositionally biased region" description="Low complexity" evidence="1">
    <location>
        <begin position="1"/>
        <end position="18"/>
    </location>
</feature>
<feature type="domain" description="BTB" evidence="2">
    <location>
        <begin position="125"/>
        <end position="196"/>
    </location>
</feature>
<protein>
    <submittedName>
        <fullName evidence="3">BTB/POZ domain-containing protein 7</fullName>
    </submittedName>
</protein>
<evidence type="ECO:0000259" key="2">
    <source>
        <dbReference type="PROSITE" id="PS50097"/>
    </source>
</evidence>
<reference evidence="3" key="1">
    <citation type="journal article" date="2011" name="Genome Res.">
        <title>Deep small RNA sequencing from the nematode Ascaris reveals conservation, functional diversification, and novel developmental profiles.</title>
        <authorList>
            <person name="Wang J."/>
            <person name="Czech B."/>
            <person name="Crunk A."/>
            <person name="Wallace A."/>
            <person name="Mitreva M."/>
            <person name="Hannon G.J."/>
            <person name="Davis R.E."/>
        </authorList>
    </citation>
    <scope>NUCLEOTIDE SEQUENCE</scope>
</reference>
<dbReference type="Pfam" id="PF07707">
    <property type="entry name" value="BACK"/>
    <property type="match status" value="1"/>
</dbReference>
<evidence type="ECO:0000256" key="1">
    <source>
        <dbReference type="SAM" id="MobiDB-lite"/>
    </source>
</evidence>
<organism evidence="3">
    <name type="scientific">Ascaris suum</name>
    <name type="common">Pig roundworm</name>
    <name type="synonym">Ascaris lumbricoides</name>
    <dbReference type="NCBI Taxonomy" id="6253"/>
    <lineage>
        <taxon>Eukaryota</taxon>
        <taxon>Metazoa</taxon>
        <taxon>Ecdysozoa</taxon>
        <taxon>Nematoda</taxon>
        <taxon>Chromadorea</taxon>
        <taxon>Rhabditida</taxon>
        <taxon>Spirurina</taxon>
        <taxon>Ascaridomorpha</taxon>
        <taxon>Ascaridoidea</taxon>
        <taxon>Ascarididae</taxon>
        <taxon>Ascaris</taxon>
    </lineage>
</organism>
<proteinExistence type="evidence at transcript level"/>
<dbReference type="Pfam" id="PF00651">
    <property type="entry name" value="BTB"/>
    <property type="match status" value="1"/>
</dbReference>
<dbReference type="PANTHER" id="PTHR16064">
    <property type="entry name" value="BTB POZ DOMAIN CONTAINING 7"/>
    <property type="match status" value="1"/>
</dbReference>
<sequence>MGAANSSQLKGSSSPSQLDWIAPCSSRRTPSTKNRFTALILRKYVAGRFSRFHSRRKSRPVSRDTQHAFRDLISSWSCSELAALCAEMESACAVRELVLIAESARSAVSSLSRDLLNAFQNCIATDCFVLFKDGRYAAHLAVLCARSRYFADLWNSLEESTSSATPMLRFIDDGVPHELFIASLQCIYSGDMPSSVPLTERHKVNHLLFRLGCVRSLHDDLADYDFATKGDCTLIFTTNANGTSSDESCIRRIDTLEYRIRCSSAIVAARSDFLRSLIERKRFRGERLNIVIDEQLIPRIYAPVVLYAVYTDRLDLSKVLDGCQVSTSSLNEVQAIASGRRQKTPLRHAIDIFHIAQFLNLHHLAHSCEEVMVSELSIDTVGSLWEWASEAGGSAYVRRQCVAYLRNEFSRICSSHVLFELDEELLHDCLLSDYVECSEVEILESVVRWGEHELVRRMEEREPNLVASTTHSISRRGVRRSELDDVELKNILGSLLPLVRIDYILPPFHQSLNSAYKRGLLDRSPNADLLGQRYPDSRSPDVSPDAHWFDHSVPRRHPAGPRLLLPYITEARSQLRRLCGSGADVLAEYRRGVVSDRMRIALESTWAHVVNLTPEVVSEQMRALVERRIVETLRTSELIKKAFSCGCAHHRDLAVEQVRLRVLRELNLDDNCMEVLLPVPNSAVRDSYMPRHYSSQPALTVMSVWPDLTNSTYISRPDSPQSEYDNENGGEYPPDILRIESMI</sequence>
<dbReference type="SUPFAM" id="SSF54695">
    <property type="entry name" value="POZ domain"/>
    <property type="match status" value="2"/>
</dbReference>
<dbReference type="Gene3D" id="3.30.710.10">
    <property type="entry name" value="Potassium Channel Kv1.1, Chain A"/>
    <property type="match status" value="2"/>
</dbReference>
<evidence type="ECO:0000313" key="3">
    <source>
        <dbReference type="EMBL" id="ADY42571.1"/>
    </source>
</evidence>
<accession>F1KXG7</accession>
<dbReference type="PANTHER" id="PTHR16064:SF3">
    <property type="entry name" value="BTB_POZ DOMAIN-CONTAINING PROTEIN 7"/>
    <property type="match status" value="1"/>
</dbReference>
<dbReference type="InterPro" id="IPR011705">
    <property type="entry name" value="BACK"/>
</dbReference>
<feature type="region of interest" description="Disordered" evidence="1">
    <location>
        <begin position="1"/>
        <end position="29"/>
    </location>
</feature>
<dbReference type="InterPro" id="IPR000210">
    <property type="entry name" value="BTB/POZ_dom"/>
</dbReference>
<dbReference type="Gene3D" id="1.25.40.420">
    <property type="match status" value="1"/>
</dbReference>
<dbReference type="PROSITE" id="PS50097">
    <property type="entry name" value="BTB"/>
    <property type="match status" value="1"/>
</dbReference>